<dbReference type="GO" id="GO:0000976">
    <property type="term" value="F:transcription cis-regulatory region binding"/>
    <property type="evidence" value="ECO:0007669"/>
    <property type="project" value="TreeGrafter"/>
</dbReference>
<dbReference type="RefSeq" id="WP_183641482.1">
    <property type="nucleotide sequence ID" value="NZ_CANLFI010000005.1"/>
</dbReference>
<dbReference type="SUPFAM" id="SSF48498">
    <property type="entry name" value="Tetracyclin repressor-like, C-terminal domain"/>
    <property type="match status" value="1"/>
</dbReference>
<dbReference type="PRINTS" id="PR00455">
    <property type="entry name" value="HTHTETR"/>
</dbReference>
<reference evidence="6 7" key="1">
    <citation type="submission" date="2020-08" db="EMBL/GenBank/DDBJ databases">
        <title>Sequencing the genomes of 1000 actinobacteria strains.</title>
        <authorList>
            <person name="Klenk H.-P."/>
        </authorList>
    </citation>
    <scope>NUCLEOTIDE SEQUENCE [LARGE SCALE GENOMIC DNA]</scope>
    <source>
        <strain evidence="6 7">DSM 23694</strain>
    </source>
</reference>
<dbReference type="InterPro" id="IPR041490">
    <property type="entry name" value="KstR2_TetR_C"/>
</dbReference>
<dbReference type="SUPFAM" id="SSF46689">
    <property type="entry name" value="Homeodomain-like"/>
    <property type="match status" value="1"/>
</dbReference>
<feature type="domain" description="HTH tetR-type" evidence="5">
    <location>
        <begin position="18"/>
        <end position="78"/>
    </location>
</feature>
<proteinExistence type="predicted"/>
<dbReference type="EMBL" id="JACHBL010000001">
    <property type="protein sequence ID" value="MBB5598123.1"/>
    <property type="molecule type" value="Genomic_DNA"/>
</dbReference>
<evidence type="ECO:0000256" key="4">
    <source>
        <dbReference type="PROSITE-ProRule" id="PRU00335"/>
    </source>
</evidence>
<comment type="caution">
    <text evidence="6">The sequence shown here is derived from an EMBL/GenBank/DDBJ whole genome shotgun (WGS) entry which is preliminary data.</text>
</comment>
<dbReference type="InterPro" id="IPR036271">
    <property type="entry name" value="Tet_transcr_reg_TetR-rel_C_sf"/>
</dbReference>
<keyword evidence="3" id="KW-0804">Transcription</keyword>
<dbReference type="AlphaFoldDB" id="A0A7W8YAS7"/>
<evidence type="ECO:0000313" key="6">
    <source>
        <dbReference type="EMBL" id="MBB5598123.1"/>
    </source>
</evidence>
<dbReference type="PANTHER" id="PTHR30055">
    <property type="entry name" value="HTH-TYPE TRANSCRIPTIONAL REGULATOR RUTR"/>
    <property type="match status" value="1"/>
</dbReference>
<keyword evidence="2 4" id="KW-0238">DNA-binding</keyword>
<dbReference type="InterPro" id="IPR001647">
    <property type="entry name" value="HTH_TetR"/>
</dbReference>
<sequence length="203" mass="22517">MTSTSDTKKTAPRRGRPGYDRETLLSICVKVFNERGYEATSMEALSEALGISKSAIYHHVNSKEEILEQALDRALDSLELVLEETLNSEGDGGEHLERAIRGTVDALIKQLPSVTLLLRLRGNSEVEERALVRRRELTRTFAQIVEQAQASGAVRSEIDNRAGARLILGMINSLVDWYRPNGGYSVEDVQNSIVNMTFNGLKA</sequence>
<evidence type="ECO:0000256" key="1">
    <source>
        <dbReference type="ARBA" id="ARBA00023015"/>
    </source>
</evidence>
<dbReference type="PROSITE" id="PS50977">
    <property type="entry name" value="HTH_TETR_2"/>
    <property type="match status" value="1"/>
</dbReference>
<keyword evidence="1" id="KW-0805">Transcription regulation</keyword>
<evidence type="ECO:0000259" key="5">
    <source>
        <dbReference type="PROSITE" id="PS50977"/>
    </source>
</evidence>
<dbReference type="InterPro" id="IPR009057">
    <property type="entry name" value="Homeodomain-like_sf"/>
</dbReference>
<dbReference type="GO" id="GO:0003700">
    <property type="term" value="F:DNA-binding transcription factor activity"/>
    <property type="evidence" value="ECO:0007669"/>
    <property type="project" value="TreeGrafter"/>
</dbReference>
<evidence type="ECO:0000256" key="2">
    <source>
        <dbReference type="ARBA" id="ARBA00023125"/>
    </source>
</evidence>
<protein>
    <submittedName>
        <fullName evidence="6">AcrR family transcriptional regulator</fullName>
    </submittedName>
</protein>
<dbReference type="Gene3D" id="1.10.10.60">
    <property type="entry name" value="Homeodomain-like"/>
    <property type="match status" value="1"/>
</dbReference>
<keyword evidence="7" id="KW-1185">Reference proteome</keyword>
<dbReference type="Pfam" id="PF17932">
    <property type="entry name" value="TetR_C_24"/>
    <property type="match status" value="1"/>
</dbReference>
<organism evidence="6 7">
    <name type="scientific">Neomicrococcus lactis</name>
    <dbReference type="NCBI Taxonomy" id="732241"/>
    <lineage>
        <taxon>Bacteria</taxon>
        <taxon>Bacillati</taxon>
        <taxon>Actinomycetota</taxon>
        <taxon>Actinomycetes</taxon>
        <taxon>Micrococcales</taxon>
        <taxon>Micrococcaceae</taxon>
        <taxon>Neomicrococcus</taxon>
    </lineage>
</organism>
<feature type="DNA-binding region" description="H-T-H motif" evidence="4">
    <location>
        <begin position="41"/>
        <end position="60"/>
    </location>
</feature>
<dbReference type="Gene3D" id="1.10.357.10">
    <property type="entry name" value="Tetracycline Repressor, domain 2"/>
    <property type="match status" value="1"/>
</dbReference>
<dbReference type="Pfam" id="PF00440">
    <property type="entry name" value="TetR_N"/>
    <property type="match status" value="1"/>
</dbReference>
<dbReference type="PANTHER" id="PTHR30055:SF234">
    <property type="entry name" value="HTH-TYPE TRANSCRIPTIONAL REGULATOR BETI"/>
    <property type="match status" value="1"/>
</dbReference>
<dbReference type="InterPro" id="IPR050109">
    <property type="entry name" value="HTH-type_TetR-like_transc_reg"/>
</dbReference>
<evidence type="ECO:0000313" key="7">
    <source>
        <dbReference type="Proteomes" id="UP000523863"/>
    </source>
</evidence>
<dbReference type="Proteomes" id="UP000523863">
    <property type="component" value="Unassembled WGS sequence"/>
</dbReference>
<evidence type="ECO:0000256" key="3">
    <source>
        <dbReference type="ARBA" id="ARBA00023163"/>
    </source>
</evidence>
<name>A0A7W8YAS7_9MICC</name>
<gene>
    <name evidence="6" type="ORF">BKA12_001203</name>
</gene>
<accession>A0A7W8YAS7</accession>